<feature type="domain" description="TM2" evidence="6">
    <location>
        <begin position="34"/>
        <end position="79"/>
    </location>
</feature>
<dbReference type="EMBL" id="SJPM01000009">
    <property type="protein sequence ID" value="TWT93568.1"/>
    <property type="molecule type" value="Genomic_DNA"/>
</dbReference>
<organism evidence="7 8">
    <name type="scientific">Neorhodopirellula pilleata</name>
    <dbReference type="NCBI Taxonomy" id="2714738"/>
    <lineage>
        <taxon>Bacteria</taxon>
        <taxon>Pseudomonadati</taxon>
        <taxon>Planctomycetota</taxon>
        <taxon>Planctomycetia</taxon>
        <taxon>Pirellulales</taxon>
        <taxon>Pirellulaceae</taxon>
        <taxon>Neorhodopirellula</taxon>
    </lineage>
</organism>
<feature type="domain" description="TM2" evidence="6">
    <location>
        <begin position="98"/>
        <end position="143"/>
    </location>
</feature>
<protein>
    <submittedName>
        <fullName evidence="7">TM2 domain protein</fullName>
    </submittedName>
</protein>
<reference evidence="7 8" key="1">
    <citation type="submission" date="2019-02" db="EMBL/GenBank/DDBJ databases">
        <title>Deep-cultivation of Planctomycetes and their phenomic and genomic characterization uncovers novel biology.</title>
        <authorList>
            <person name="Wiegand S."/>
            <person name="Jogler M."/>
            <person name="Boedeker C."/>
            <person name="Pinto D."/>
            <person name="Vollmers J."/>
            <person name="Rivas-Marin E."/>
            <person name="Kohn T."/>
            <person name="Peeters S.H."/>
            <person name="Heuer A."/>
            <person name="Rast P."/>
            <person name="Oberbeckmann S."/>
            <person name="Bunk B."/>
            <person name="Jeske O."/>
            <person name="Meyerdierks A."/>
            <person name="Storesund J.E."/>
            <person name="Kallscheuer N."/>
            <person name="Luecker S."/>
            <person name="Lage O.M."/>
            <person name="Pohl T."/>
            <person name="Merkel B.J."/>
            <person name="Hornburger P."/>
            <person name="Mueller R.-W."/>
            <person name="Bruemmer F."/>
            <person name="Labrenz M."/>
            <person name="Spormann A.M."/>
            <person name="Op Den Camp H."/>
            <person name="Overmann J."/>
            <person name="Amann R."/>
            <person name="Jetten M.S.M."/>
            <person name="Mascher T."/>
            <person name="Medema M.H."/>
            <person name="Devos D.P."/>
            <person name="Kaster A.-K."/>
            <person name="Ovreas L."/>
            <person name="Rohde M."/>
            <person name="Galperin M.Y."/>
            <person name="Jogler C."/>
        </authorList>
    </citation>
    <scope>NUCLEOTIDE SEQUENCE [LARGE SCALE GENOMIC DNA]</scope>
    <source>
        <strain evidence="7 8">Pla100</strain>
    </source>
</reference>
<dbReference type="InterPro" id="IPR050932">
    <property type="entry name" value="TM2D1-3-like"/>
</dbReference>
<evidence type="ECO:0000256" key="2">
    <source>
        <dbReference type="ARBA" id="ARBA00022692"/>
    </source>
</evidence>
<keyword evidence="4 5" id="KW-0472">Membrane</keyword>
<accession>A0A5C6A2T7</accession>
<evidence type="ECO:0000313" key="8">
    <source>
        <dbReference type="Proteomes" id="UP000316213"/>
    </source>
</evidence>
<comment type="caution">
    <text evidence="7">The sequence shown here is derived from an EMBL/GenBank/DDBJ whole genome shotgun (WGS) entry which is preliminary data.</text>
</comment>
<evidence type="ECO:0000313" key="7">
    <source>
        <dbReference type="EMBL" id="TWT93568.1"/>
    </source>
</evidence>
<dbReference type="GO" id="GO:0016020">
    <property type="term" value="C:membrane"/>
    <property type="evidence" value="ECO:0007669"/>
    <property type="project" value="UniProtKB-SubCell"/>
</dbReference>
<feature type="transmembrane region" description="Helical" evidence="5">
    <location>
        <begin position="97"/>
        <end position="115"/>
    </location>
</feature>
<feature type="transmembrane region" description="Helical" evidence="5">
    <location>
        <begin position="36"/>
        <end position="54"/>
    </location>
</feature>
<keyword evidence="8" id="KW-1185">Reference proteome</keyword>
<dbReference type="Pfam" id="PF05154">
    <property type="entry name" value="TM2"/>
    <property type="match status" value="2"/>
</dbReference>
<dbReference type="AlphaFoldDB" id="A0A5C6A2T7"/>
<dbReference type="PANTHER" id="PTHR21016">
    <property type="entry name" value="BETA-AMYLOID BINDING PROTEIN-RELATED"/>
    <property type="match status" value="1"/>
</dbReference>
<gene>
    <name evidence="7" type="ORF">Pla100_40860</name>
</gene>
<dbReference type="PANTHER" id="PTHR21016:SF26">
    <property type="entry name" value="TM2 DOMAIN-CONTAINING PROTEIN DDB_G0287015"/>
    <property type="match status" value="1"/>
</dbReference>
<feature type="transmembrane region" description="Helical" evidence="5">
    <location>
        <begin position="122"/>
        <end position="141"/>
    </location>
</feature>
<evidence type="ECO:0000256" key="1">
    <source>
        <dbReference type="ARBA" id="ARBA00004141"/>
    </source>
</evidence>
<evidence type="ECO:0000256" key="5">
    <source>
        <dbReference type="SAM" id="Phobius"/>
    </source>
</evidence>
<evidence type="ECO:0000256" key="4">
    <source>
        <dbReference type="ARBA" id="ARBA00023136"/>
    </source>
</evidence>
<sequence length="158" mass="17790">MNTYQAYRSDAQMDHPNAGFSAQDHFDAVQPTHPVLIGYLFWVIGFTGAHRFYFGKPLTGALWFFTGGLLLIGWIVDLFLIPAMAEQAERRYRPNSIDYSVAWILLVFLGVFGVHRFYMGKFVTGLIYLLTGGLLGIGYVYDICTLNEQIDETEGGGF</sequence>
<dbReference type="RefSeq" id="WP_390620629.1">
    <property type="nucleotide sequence ID" value="NZ_SJPM01000009.1"/>
</dbReference>
<evidence type="ECO:0000256" key="3">
    <source>
        <dbReference type="ARBA" id="ARBA00022989"/>
    </source>
</evidence>
<feature type="transmembrane region" description="Helical" evidence="5">
    <location>
        <begin position="61"/>
        <end position="85"/>
    </location>
</feature>
<keyword evidence="3 5" id="KW-1133">Transmembrane helix</keyword>
<evidence type="ECO:0000259" key="6">
    <source>
        <dbReference type="Pfam" id="PF05154"/>
    </source>
</evidence>
<name>A0A5C6A2T7_9BACT</name>
<dbReference type="Proteomes" id="UP000316213">
    <property type="component" value="Unassembled WGS sequence"/>
</dbReference>
<keyword evidence="2 5" id="KW-0812">Transmembrane</keyword>
<comment type="subcellular location">
    <subcellularLocation>
        <location evidence="1">Membrane</location>
        <topology evidence="1">Multi-pass membrane protein</topology>
    </subcellularLocation>
</comment>
<dbReference type="InterPro" id="IPR007829">
    <property type="entry name" value="TM2"/>
</dbReference>
<proteinExistence type="predicted"/>